<dbReference type="EMBL" id="OX451739">
    <property type="protein sequence ID" value="CAI8608738.1"/>
    <property type="molecule type" value="Genomic_DNA"/>
</dbReference>
<proteinExistence type="predicted"/>
<reference evidence="2 3" key="1">
    <citation type="submission" date="2023-01" db="EMBL/GenBank/DDBJ databases">
        <authorList>
            <person name="Kreplak J."/>
        </authorList>
    </citation>
    <scope>NUCLEOTIDE SEQUENCE [LARGE SCALE GENOMIC DNA]</scope>
</reference>
<dbReference type="InterPro" id="IPR025521">
    <property type="entry name" value="Neprosin_propep"/>
</dbReference>
<feature type="domain" description="Neprosin PEP catalytic" evidence="1">
    <location>
        <begin position="155"/>
        <end position="407"/>
    </location>
</feature>
<dbReference type="Pfam" id="PF14365">
    <property type="entry name" value="Neprosin_AP"/>
    <property type="match status" value="1"/>
</dbReference>
<dbReference type="Gene3D" id="3.90.1320.10">
    <property type="entry name" value="Outer-capsid protein sigma 3, large lobe"/>
    <property type="match status" value="1"/>
</dbReference>
<gene>
    <name evidence="2" type="ORF">VFH_IV100240</name>
</gene>
<dbReference type="PANTHER" id="PTHR31589:SF175">
    <property type="entry name" value="CARBOXYL-TERMINAL PEPTIDASE"/>
    <property type="match status" value="1"/>
</dbReference>
<dbReference type="Pfam" id="PF03080">
    <property type="entry name" value="Neprosin"/>
    <property type="match status" value="1"/>
</dbReference>
<sequence>MDLSSSIICILLHSLVFVSLIYSNNSLKIKKPFVNQTFRSEDELYKLNESIAIRLKQLNKPAVKTILSPDGDIIDCVLTHQQPAFDHPLLKGQKPLGPPDIPKGNNQMDNFNESAQLWSLSGESCPDGTIPIRRITEQDLLRASSDSRFGRKFSIMGSNSHQHAIQYVQDGEFYGAQASLNVWNPHGETPDLFSLAQMWVMAGTFEKDLNTIEVGWQIDQRFYGDRRTRFFIFWTADAYRNSCYNLQCPGFVQTNKDIAFGAAISPISTYNGKQFKISLSVWKDVKTGNWWLRYGYKNVGYWPSSLFTNLKDVASKVHWGGEILNEQYPKASSIQMGSGHFPEEGWQKAAYFNNINVLNSKRDYWVQPTNLQNYADSPNCYNVKGGVSRNWGTFFYYGGPGRNKNCL</sequence>
<evidence type="ECO:0000259" key="1">
    <source>
        <dbReference type="PROSITE" id="PS52045"/>
    </source>
</evidence>
<keyword evidence="3" id="KW-1185">Reference proteome</keyword>
<evidence type="ECO:0000313" key="3">
    <source>
        <dbReference type="Proteomes" id="UP001157006"/>
    </source>
</evidence>
<organism evidence="2 3">
    <name type="scientific">Vicia faba</name>
    <name type="common">Broad bean</name>
    <name type="synonym">Faba vulgaris</name>
    <dbReference type="NCBI Taxonomy" id="3906"/>
    <lineage>
        <taxon>Eukaryota</taxon>
        <taxon>Viridiplantae</taxon>
        <taxon>Streptophyta</taxon>
        <taxon>Embryophyta</taxon>
        <taxon>Tracheophyta</taxon>
        <taxon>Spermatophyta</taxon>
        <taxon>Magnoliopsida</taxon>
        <taxon>eudicotyledons</taxon>
        <taxon>Gunneridae</taxon>
        <taxon>Pentapetalae</taxon>
        <taxon>rosids</taxon>
        <taxon>fabids</taxon>
        <taxon>Fabales</taxon>
        <taxon>Fabaceae</taxon>
        <taxon>Papilionoideae</taxon>
        <taxon>50 kb inversion clade</taxon>
        <taxon>NPAAA clade</taxon>
        <taxon>Hologalegina</taxon>
        <taxon>IRL clade</taxon>
        <taxon>Fabeae</taxon>
        <taxon>Vicia</taxon>
    </lineage>
</organism>
<dbReference type="Proteomes" id="UP001157006">
    <property type="component" value="Chromosome 4"/>
</dbReference>
<dbReference type="AlphaFoldDB" id="A0AAV1AGC9"/>
<protein>
    <recommendedName>
        <fullName evidence="1">Neprosin PEP catalytic domain-containing protein</fullName>
    </recommendedName>
</protein>
<dbReference type="PANTHER" id="PTHR31589">
    <property type="entry name" value="PROTEIN, PUTATIVE (DUF239)-RELATED-RELATED"/>
    <property type="match status" value="1"/>
</dbReference>
<accession>A0AAV1AGC9</accession>
<dbReference type="InterPro" id="IPR053168">
    <property type="entry name" value="Glutamic_endopeptidase"/>
</dbReference>
<dbReference type="InterPro" id="IPR004314">
    <property type="entry name" value="Neprosin"/>
</dbReference>
<evidence type="ECO:0000313" key="2">
    <source>
        <dbReference type="EMBL" id="CAI8608738.1"/>
    </source>
</evidence>
<name>A0AAV1AGC9_VICFA</name>
<dbReference type="PROSITE" id="PS52045">
    <property type="entry name" value="NEPROSIN_PEP_CD"/>
    <property type="match status" value="1"/>
</dbReference>